<keyword evidence="2 4" id="KW-0863">Zinc-finger</keyword>
<dbReference type="PANTHER" id="PTHR45931:SF3">
    <property type="entry name" value="RING ZINC FINGER-CONTAINING PROTEIN"/>
    <property type="match status" value="1"/>
</dbReference>
<dbReference type="PROSITE" id="PS50089">
    <property type="entry name" value="ZF_RING_2"/>
    <property type="match status" value="1"/>
</dbReference>
<dbReference type="GO" id="GO:0006511">
    <property type="term" value="P:ubiquitin-dependent protein catabolic process"/>
    <property type="evidence" value="ECO:0007669"/>
    <property type="project" value="TreeGrafter"/>
</dbReference>
<evidence type="ECO:0000313" key="7">
    <source>
        <dbReference type="Proteomes" id="UP001652623"/>
    </source>
</evidence>
<feature type="region of interest" description="Disordered" evidence="5">
    <location>
        <begin position="19"/>
        <end position="40"/>
    </location>
</feature>
<dbReference type="RefSeq" id="XP_015892967.1">
    <property type="nucleotide sequence ID" value="XM_016037481.4"/>
</dbReference>
<feature type="region of interest" description="Disordered" evidence="5">
    <location>
        <begin position="186"/>
        <end position="218"/>
    </location>
</feature>
<organism evidence="7 8">
    <name type="scientific">Ziziphus jujuba</name>
    <name type="common">Chinese jujube</name>
    <name type="synonym">Ziziphus sativa</name>
    <dbReference type="NCBI Taxonomy" id="326968"/>
    <lineage>
        <taxon>Eukaryota</taxon>
        <taxon>Viridiplantae</taxon>
        <taxon>Streptophyta</taxon>
        <taxon>Embryophyta</taxon>
        <taxon>Tracheophyta</taxon>
        <taxon>Spermatophyta</taxon>
        <taxon>Magnoliopsida</taxon>
        <taxon>eudicotyledons</taxon>
        <taxon>Gunneridae</taxon>
        <taxon>Pentapetalae</taxon>
        <taxon>rosids</taxon>
        <taxon>fabids</taxon>
        <taxon>Rosales</taxon>
        <taxon>Rhamnaceae</taxon>
        <taxon>Paliureae</taxon>
        <taxon>Ziziphus</taxon>
    </lineage>
</organism>
<keyword evidence="3" id="KW-0862">Zinc</keyword>
<evidence type="ECO:0000256" key="5">
    <source>
        <dbReference type="SAM" id="MobiDB-lite"/>
    </source>
</evidence>
<proteinExistence type="predicted"/>
<reference evidence="8" key="1">
    <citation type="submission" date="2025-08" db="UniProtKB">
        <authorList>
            <consortium name="RefSeq"/>
        </authorList>
    </citation>
    <scope>IDENTIFICATION</scope>
    <source>
        <tissue evidence="8">Seedling</tissue>
    </source>
</reference>
<dbReference type="InterPro" id="IPR001841">
    <property type="entry name" value="Znf_RING"/>
</dbReference>
<dbReference type="GO" id="GO:0061630">
    <property type="term" value="F:ubiquitin protein ligase activity"/>
    <property type="evidence" value="ECO:0007669"/>
    <property type="project" value="TreeGrafter"/>
</dbReference>
<gene>
    <name evidence="8" type="primary">LOC107427133</name>
</gene>
<dbReference type="GO" id="GO:0005634">
    <property type="term" value="C:nucleus"/>
    <property type="evidence" value="ECO:0007669"/>
    <property type="project" value="TreeGrafter"/>
</dbReference>
<dbReference type="InterPro" id="IPR013083">
    <property type="entry name" value="Znf_RING/FYVE/PHD"/>
</dbReference>
<evidence type="ECO:0000256" key="2">
    <source>
        <dbReference type="ARBA" id="ARBA00022771"/>
    </source>
</evidence>
<dbReference type="PANTHER" id="PTHR45931">
    <property type="entry name" value="SI:CH211-59O9.10"/>
    <property type="match status" value="1"/>
</dbReference>
<dbReference type="InterPro" id="IPR051834">
    <property type="entry name" value="RING_finger_E3_ligase"/>
</dbReference>
<feature type="compositionally biased region" description="Polar residues" evidence="5">
    <location>
        <begin position="188"/>
        <end position="203"/>
    </location>
</feature>
<dbReference type="Proteomes" id="UP001652623">
    <property type="component" value="Chromosome 9"/>
</dbReference>
<evidence type="ECO:0000256" key="1">
    <source>
        <dbReference type="ARBA" id="ARBA00022723"/>
    </source>
</evidence>
<protein>
    <submittedName>
        <fullName evidence="8">Probable E3 ubiquitin-protein ligase RHY1A</fullName>
    </submittedName>
</protein>
<evidence type="ECO:0000313" key="8">
    <source>
        <dbReference type="RefSeq" id="XP_015892967.1"/>
    </source>
</evidence>
<dbReference type="AlphaFoldDB" id="A0A6P4AEP8"/>
<accession>A0A6P4AEP8</accession>
<dbReference type="GeneID" id="107427133"/>
<dbReference type="Pfam" id="PF13639">
    <property type="entry name" value="zf-RING_2"/>
    <property type="match status" value="1"/>
</dbReference>
<sequence>MTSASELFYTRRSRYGRSTAADDLGGLQPLSPDRNSHHTNTYSYAQNRRHQRHLLNGNASGGANHRHDFDACDSLRRSAPHLRHNLCHRVSLPDRAAFQLEEGTSQFVSSNRINLENFSSGSRPRLTGNERLPGAVLLARARLLERLRGVPPPGSRPRSGGRFHIFGAEAVLDDFLGPVEARDRRTENLTGGSANGFPSTDLSSENERPGLLQEPNRKPDGLTQEALDCLHVELFSSTEIAVKDLVSRTSLDCSICLESFVQGDELIRLPCGHRFHAVCLDPWVRVRGDCPYCRSVIVVTNQRAKSST</sequence>
<name>A0A6P4AEP8_ZIZJJ</name>
<evidence type="ECO:0000259" key="6">
    <source>
        <dbReference type="PROSITE" id="PS50089"/>
    </source>
</evidence>
<dbReference type="SMART" id="SM00184">
    <property type="entry name" value="RING"/>
    <property type="match status" value="1"/>
</dbReference>
<keyword evidence="1" id="KW-0479">Metal-binding</keyword>
<dbReference type="InParanoid" id="A0A6P4AEP8"/>
<dbReference type="Gene3D" id="3.30.40.10">
    <property type="entry name" value="Zinc/RING finger domain, C3HC4 (zinc finger)"/>
    <property type="match status" value="1"/>
</dbReference>
<evidence type="ECO:0000256" key="4">
    <source>
        <dbReference type="PROSITE-ProRule" id="PRU00175"/>
    </source>
</evidence>
<evidence type="ECO:0000256" key="3">
    <source>
        <dbReference type="ARBA" id="ARBA00022833"/>
    </source>
</evidence>
<keyword evidence="7" id="KW-1185">Reference proteome</keyword>
<dbReference type="GO" id="GO:0008270">
    <property type="term" value="F:zinc ion binding"/>
    <property type="evidence" value="ECO:0007669"/>
    <property type="project" value="UniProtKB-KW"/>
</dbReference>
<feature type="domain" description="RING-type" evidence="6">
    <location>
        <begin position="253"/>
        <end position="294"/>
    </location>
</feature>
<dbReference type="SUPFAM" id="SSF57850">
    <property type="entry name" value="RING/U-box"/>
    <property type="match status" value="1"/>
</dbReference>
<dbReference type="KEGG" id="zju:107427133"/>
<dbReference type="FunCoup" id="A0A6P4AEP8">
    <property type="interactions" value="480"/>
</dbReference>